<evidence type="ECO:0000256" key="2">
    <source>
        <dbReference type="PROSITE-ProRule" id="PRU00335"/>
    </source>
</evidence>
<dbReference type="PANTHER" id="PTHR30328">
    <property type="entry name" value="TRANSCRIPTIONAL REPRESSOR"/>
    <property type="match status" value="1"/>
</dbReference>
<evidence type="ECO:0000313" key="4">
    <source>
        <dbReference type="EMBL" id="GLI00843.1"/>
    </source>
</evidence>
<protein>
    <submittedName>
        <fullName evidence="4">TetR family transcriptional regulator</fullName>
    </submittedName>
</protein>
<organism evidence="4 5">
    <name type="scientific">Phytohabitans aurantiacus</name>
    <dbReference type="NCBI Taxonomy" id="3016789"/>
    <lineage>
        <taxon>Bacteria</taxon>
        <taxon>Bacillati</taxon>
        <taxon>Actinomycetota</taxon>
        <taxon>Actinomycetes</taxon>
        <taxon>Micromonosporales</taxon>
        <taxon>Micromonosporaceae</taxon>
    </lineage>
</organism>
<dbReference type="InterPro" id="IPR001647">
    <property type="entry name" value="HTH_TetR"/>
</dbReference>
<evidence type="ECO:0000313" key="5">
    <source>
        <dbReference type="Proteomes" id="UP001144280"/>
    </source>
</evidence>
<dbReference type="InterPro" id="IPR050109">
    <property type="entry name" value="HTH-type_TetR-like_transc_reg"/>
</dbReference>
<dbReference type="SUPFAM" id="SSF46689">
    <property type="entry name" value="Homeodomain-like"/>
    <property type="match status" value="1"/>
</dbReference>
<keyword evidence="1 2" id="KW-0238">DNA-binding</keyword>
<dbReference type="InterPro" id="IPR041474">
    <property type="entry name" value="NicS_C"/>
</dbReference>
<dbReference type="InterPro" id="IPR036271">
    <property type="entry name" value="Tet_transcr_reg_TetR-rel_C_sf"/>
</dbReference>
<feature type="domain" description="HTH tetR-type" evidence="3">
    <location>
        <begin position="19"/>
        <end position="79"/>
    </location>
</feature>
<evidence type="ECO:0000259" key="3">
    <source>
        <dbReference type="PROSITE" id="PS50977"/>
    </source>
</evidence>
<dbReference type="Proteomes" id="UP001144280">
    <property type="component" value="Unassembled WGS sequence"/>
</dbReference>
<dbReference type="PRINTS" id="PR00455">
    <property type="entry name" value="HTHTETR"/>
</dbReference>
<dbReference type="Gene3D" id="1.10.357.10">
    <property type="entry name" value="Tetracycline Repressor, domain 2"/>
    <property type="match status" value="1"/>
</dbReference>
<evidence type="ECO:0000256" key="1">
    <source>
        <dbReference type="ARBA" id="ARBA00023125"/>
    </source>
</evidence>
<dbReference type="Pfam" id="PF00440">
    <property type="entry name" value="TetR_N"/>
    <property type="match status" value="1"/>
</dbReference>
<dbReference type="Pfam" id="PF17938">
    <property type="entry name" value="TetR_C_29"/>
    <property type="match status" value="1"/>
</dbReference>
<dbReference type="PANTHER" id="PTHR30328:SF54">
    <property type="entry name" value="HTH-TYPE TRANSCRIPTIONAL REPRESSOR SCO4008"/>
    <property type="match status" value="1"/>
</dbReference>
<dbReference type="InterPro" id="IPR009057">
    <property type="entry name" value="Homeodomain-like_sf"/>
</dbReference>
<accession>A0ABQ5R3R0</accession>
<reference evidence="4" key="1">
    <citation type="submission" date="2022-12" db="EMBL/GenBank/DDBJ databases">
        <title>New Phytohabitans aurantiacus sp. RD004123 nov., an actinomycete isolated from soil.</title>
        <authorList>
            <person name="Triningsih D.W."/>
            <person name="Harunari E."/>
            <person name="Igarashi Y."/>
        </authorList>
    </citation>
    <scope>NUCLEOTIDE SEQUENCE</scope>
    <source>
        <strain evidence="4">RD004123</strain>
    </source>
</reference>
<dbReference type="SUPFAM" id="SSF48498">
    <property type="entry name" value="Tetracyclin repressor-like, C-terminal domain"/>
    <property type="match status" value="1"/>
</dbReference>
<name>A0ABQ5R3R0_9ACTN</name>
<proteinExistence type="predicted"/>
<dbReference type="PROSITE" id="PS50977">
    <property type="entry name" value="HTH_TETR_2"/>
    <property type="match status" value="1"/>
</dbReference>
<dbReference type="EMBL" id="BSDI01000037">
    <property type="protein sequence ID" value="GLI00843.1"/>
    <property type="molecule type" value="Genomic_DNA"/>
</dbReference>
<gene>
    <name evidence="4" type="primary">rutR</name>
    <name evidence="4" type="ORF">Pa4123_61190</name>
</gene>
<keyword evidence="5" id="KW-1185">Reference proteome</keyword>
<feature type="DNA-binding region" description="H-T-H motif" evidence="2">
    <location>
        <begin position="42"/>
        <end position="61"/>
    </location>
</feature>
<sequence>MTAMQNSPAAGVERRRDAERTRAEILDVAAAEFSERGYNGARVDEIAARTRTTKRMIYYYFGGKEQLYMAVLERAYTRIRAAEQAVEVDHLDPVTAIRRLAEITFDHHEAHPEFIRLVSIENIHHAEHMAELASLVDLSMPVIQLLDGILKRGRDAGVFRADVDAIDVHMMISSYCFFRVANRDTFGSLFGRDLVDPAQHDRYRVMLGDMIVSYLTAGDRQP</sequence>
<comment type="caution">
    <text evidence="4">The sequence shown here is derived from an EMBL/GenBank/DDBJ whole genome shotgun (WGS) entry which is preliminary data.</text>
</comment>